<feature type="domain" description="DUF7779" evidence="3">
    <location>
        <begin position="470"/>
        <end position="559"/>
    </location>
</feature>
<keyword evidence="5" id="KW-1185">Reference proteome</keyword>
<dbReference type="PANTHER" id="PTHR45641">
    <property type="entry name" value="TETRATRICOPEPTIDE REPEAT PROTEIN (AFU_ORTHOLOGUE AFUA_6G03870)"/>
    <property type="match status" value="1"/>
</dbReference>
<dbReference type="Pfam" id="PF25000">
    <property type="entry name" value="DUF7779"/>
    <property type="match status" value="1"/>
</dbReference>
<gene>
    <name evidence="4" type="ORF">QBC37DRAFT_454147</name>
</gene>
<dbReference type="InterPro" id="IPR027417">
    <property type="entry name" value="P-loop_NTPase"/>
</dbReference>
<dbReference type="Pfam" id="PF13374">
    <property type="entry name" value="TPR_10"/>
    <property type="match status" value="1"/>
</dbReference>
<dbReference type="EMBL" id="MU858264">
    <property type="protein sequence ID" value="KAK4207970.1"/>
    <property type="molecule type" value="Genomic_DNA"/>
</dbReference>
<dbReference type="SUPFAM" id="SSF52540">
    <property type="entry name" value="P-loop containing nucleoside triphosphate hydrolases"/>
    <property type="match status" value="1"/>
</dbReference>
<protein>
    <recommendedName>
        <fullName evidence="3">DUF7779 domain-containing protein</fullName>
    </recommendedName>
</protein>
<reference evidence="4" key="2">
    <citation type="submission" date="2023-05" db="EMBL/GenBank/DDBJ databases">
        <authorList>
            <consortium name="Lawrence Berkeley National Laboratory"/>
            <person name="Steindorff A."/>
            <person name="Hensen N."/>
            <person name="Bonometti L."/>
            <person name="Westerberg I."/>
            <person name="Brannstrom I.O."/>
            <person name="Guillou S."/>
            <person name="Cros-Aarteil S."/>
            <person name="Calhoun S."/>
            <person name="Haridas S."/>
            <person name="Kuo A."/>
            <person name="Mondo S."/>
            <person name="Pangilinan J."/>
            <person name="Riley R."/>
            <person name="Labutti K."/>
            <person name="Andreopoulos B."/>
            <person name="Lipzen A."/>
            <person name="Chen C."/>
            <person name="Yanf M."/>
            <person name="Daum C."/>
            <person name="Ng V."/>
            <person name="Clum A."/>
            <person name="Ohm R."/>
            <person name="Martin F."/>
            <person name="Silar P."/>
            <person name="Natvig D."/>
            <person name="Lalanne C."/>
            <person name="Gautier V."/>
            <person name="Ament-Velasquez S.L."/>
            <person name="Kruys A."/>
            <person name="Hutchinson M.I."/>
            <person name="Powell A.J."/>
            <person name="Barry K."/>
            <person name="Miller A.N."/>
            <person name="Grigoriev I.V."/>
            <person name="Debuchy R."/>
            <person name="Gladieux P."/>
            <person name="Thoren M.H."/>
            <person name="Johannesson H."/>
        </authorList>
    </citation>
    <scope>NUCLEOTIDE SEQUENCE</scope>
    <source>
        <strain evidence="4">PSN293</strain>
    </source>
</reference>
<dbReference type="Gene3D" id="1.25.40.10">
    <property type="entry name" value="Tetratricopeptide repeat domain"/>
    <property type="match status" value="2"/>
</dbReference>
<dbReference type="InterPro" id="IPR019734">
    <property type="entry name" value="TPR_rpt"/>
</dbReference>
<evidence type="ECO:0000313" key="5">
    <source>
        <dbReference type="Proteomes" id="UP001301769"/>
    </source>
</evidence>
<dbReference type="AlphaFoldDB" id="A0AAN7B4K9"/>
<evidence type="ECO:0000256" key="2">
    <source>
        <dbReference type="ARBA" id="ARBA00022803"/>
    </source>
</evidence>
<keyword evidence="2" id="KW-0802">TPR repeat</keyword>
<organism evidence="4 5">
    <name type="scientific">Rhypophila decipiens</name>
    <dbReference type="NCBI Taxonomy" id="261697"/>
    <lineage>
        <taxon>Eukaryota</taxon>
        <taxon>Fungi</taxon>
        <taxon>Dikarya</taxon>
        <taxon>Ascomycota</taxon>
        <taxon>Pezizomycotina</taxon>
        <taxon>Sordariomycetes</taxon>
        <taxon>Sordariomycetidae</taxon>
        <taxon>Sordariales</taxon>
        <taxon>Naviculisporaceae</taxon>
        <taxon>Rhypophila</taxon>
    </lineage>
</organism>
<dbReference type="PRINTS" id="PR00364">
    <property type="entry name" value="DISEASERSIST"/>
</dbReference>
<dbReference type="SUPFAM" id="SSF48452">
    <property type="entry name" value="TPR-like"/>
    <property type="match status" value="1"/>
</dbReference>
<name>A0AAN7B4K9_9PEZI</name>
<dbReference type="GO" id="GO:0043531">
    <property type="term" value="F:ADP binding"/>
    <property type="evidence" value="ECO:0007669"/>
    <property type="project" value="InterPro"/>
</dbReference>
<proteinExistence type="predicted"/>
<feature type="non-terminal residue" evidence="4">
    <location>
        <position position="867"/>
    </location>
</feature>
<dbReference type="Gene3D" id="3.40.50.300">
    <property type="entry name" value="P-loop containing nucleotide triphosphate hydrolases"/>
    <property type="match status" value="1"/>
</dbReference>
<accession>A0AAN7B4K9</accession>
<reference evidence="4" key="1">
    <citation type="journal article" date="2023" name="Mol. Phylogenet. Evol.">
        <title>Genome-scale phylogeny and comparative genomics of the fungal order Sordariales.</title>
        <authorList>
            <person name="Hensen N."/>
            <person name="Bonometti L."/>
            <person name="Westerberg I."/>
            <person name="Brannstrom I.O."/>
            <person name="Guillou S."/>
            <person name="Cros-Aarteil S."/>
            <person name="Calhoun S."/>
            <person name="Haridas S."/>
            <person name="Kuo A."/>
            <person name="Mondo S."/>
            <person name="Pangilinan J."/>
            <person name="Riley R."/>
            <person name="LaButti K."/>
            <person name="Andreopoulos B."/>
            <person name="Lipzen A."/>
            <person name="Chen C."/>
            <person name="Yan M."/>
            <person name="Daum C."/>
            <person name="Ng V."/>
            <person name="Clum A."/>
            <person name="Steindorff A."/>
            <person name="Ohm R.A."/>
            <person name="Martin F."/>
            <person name="Silar P."/>
            <person name="Natvig D.O."/>
            <person name="Lalanne C."/>
            <person name="Gautier V."/>
            <person name="Ament-Velasquez S.L."/>
            <person name="Kruys A."/>
            <person name="Hutchinson M.I."/>
            <person name="Powell A.J."/>
            <person name="Barry K."/>
            <person name="Miller A.N."/>
            <person name="Grigoriev I.V."/>
            <person name="Debuchy R."/>
            <person name="Gladieux P."/>
            <person name="Hiltunen Thoren M."/>
            <person name="Johannesson H."/>
        </authorList>
    </citation>
    <scope>NUCLEOTIDE SEQUENCE</scope>
    <source>
        <strain evidence="4">PSN293</strain>
    </source>
</reference>
<dbReference type="Proteomes" id="UP001301769">
    <property type="component" value="Unassembled WGS sequence"/>
</dbReference>
<dbReference type="InterPro" id="IPR056681">
    <property type="entry name" value="DUF7779"/>
</dbReference>
<comment type="caution">
    <text evidence="4">The sequence shown here is derived from an EMBL/GenBank/DDBJ whole genome shotgun (WGS) entry which is preliminary data.</text>
</comment>
<keyword evidence="1" id="KW-0677">Repeat</keyword>
<sequence length="867" mass="98621">MASNPVSHAILGVLNSFRGVFAHFPEREVILGITDDVKARQWIESSPSWPSVSPSLLLRIDGMVKTCEGFIAVVQMSRVIPDKEAANWPALVLGSLSLCVRELLPMGDSGRNPFLPLVEELTTNTSLPLSPLKRPCNNSNVPFADSLIQLFAELALSLRKLAVFMVENPTEHRKKTATGKFIQLSNENQAAVQRLRAWCERVKDCTVSGDTDSQPPVAPPPYQAAATEASTRTYHSMPVHFSRHFHGREGYFTMISNTFATSPARPALVSLYGLPGIGKTQLAMRYCKSRLSDYNIIIWTETDTAMKIQESLSQHAVNLKLQGAELRGDNESWLLIYDNLDDVDILRRFWPGGGKGHIIVTSRNPYTASFRACASISVMPLNMEESVSLFYDEVGGGSPCPKEKRNPSIEKLLEEWKGVPLAINQMSSFIARVHMDLDKFVRLYSKNAPRLLEKANLYEEYPHSVATAFATEQLQPDAKAIMHAMCFFDPDRIPCEVIQSSFDLEEMEDEGFNSIMCEMDYLDSLETLIKMSLLTKFEDDMSIHRLVQDVVYLFMSKQDRQNAFDAVLTVLRHSFPRGAGGQMWKEWHKCERYLPHVVYLLTAEIVWPLAGTLFENNRVAEALPLLLKSLRIREALLPPNDPVLGITYYSIGIFYMEDNQLDKSLEYNLKALEVGQKCGDPDEGPLAFTYGNLGLIYRRMGNLERASECMEKGEELWRQSYGTDSDRYAICMYYLGNLRLDQGRIDEARQCLQTSFNIYCKILPHNFKTGLCWHKMATFFKRDGDFENAELYARKALSIFEKCFDPEPRRARSTYWLSEVLRDGGRILEADKVRQQAEELRRSIKTLPYEQESTPEAFERLVPYFLR</sequence>
<dbReference type="Pfam" id="PF13424">
    <property type="entry name" value="TPR_12"/>
    <property type="match status" value="1"/>
</dbReference>
<dbReference type="SMART" id="SM00028">
    <property type="entry name" value="TPR"/>
    <property type="match status" value="4"/>
</dbReference>
<dbReference type="InterPro" id="IPR011990">
    <property type="entry name" value="TPR-like_helical_dom_sf"/>
</dbReference>
<evidence type="ECO:0000256" key="1">
    <source>
        <dbReference type="ARBA" id="ARBA00022737"/>
    </source>
</evidence>
<evidence type="ECO:0000313" key="4">
    <source>
        <dbReference type="EMBL" id="KAK4207970.1"/>
    </source>
</evidence>
<evidence type="ECO:0000259" key="3">
    <source>
        <dbReference type="Pfam" id="PF25000"/>
    </source>
</evidence>